<evidence type="ECO:0000313" key="4">
    <source>
        <dbReference type="EMBL" id="KIW66428.1"/>
    </source>
</evidence>
<dbReference type="EMBL" id="KN846959">
    <property type="protein sequence ID" value="KIW66428.1"/>
    <property type="molecule type" value="Genomic_DNA"/>
</dbReference>
<evidence type="ECO:0000259" key="3">
    <source>
        <dbReference type="Pfam" id="PF06985"/>
    </source>
</evidence>
<dbReference type="InterPro" id="IPR010730">
    <property type="entry name" value="HET"/>
</dbReference>
<proteinExistence type="predicted"/>
<feature type="compositionally biased region" description="Polar residues" evidence="1">
    <location>
        <begin position="57"/>
        <end position="67"/>
    </location>
</feature>
<evidence type="ECO:0000256" key="2">
    <source>
        <dbReference type="SAM" id="SignalP"/>
    </source>
</evidence>
<sequence>MSLALGALMSLRAAGVQLQGWAQDDSATSSSQSENKTTTWHVHLPRAVEPDPELGSSEAQRAHSQPVRTDHDTAAHGRRTDLQDDRDHPDFDEQSRWPRRLLHVPTMTSYQWRPDNSYNGVKAPEYAIVSYTWGRWRLTDAHSGLEALGVKGVPWEIPKVDPRHFTATQFHQVLQVIIENSAKESNGGAGQRDVSPFVWLDVACIPQWQNSPVADSEVGRQARIFRGARTAYVWLTTPDPVQLGQAFSKRGDKSPEDIANDVDIFCTLLQDPWFGSMWTLQESFIQQAAFIVTNSGLCSLSDRKRPLDLFYVRGVITDLIEGASHPQHGEMTELLSRLKDLWFRAGLQGPLSTSPMQVLACARFRTSEFELDRVYGIMQIFGDEFQVGKARVGKPGREPADTRSFTLRELEDELGALILEKFPSTSQLFQHDAPALAGRAWRICGPASVPRQLGYASGSFNDGLSMLNKEVFFPKAQCTLAARHGASTTWATFRGRVCPFDRIVASSRSTQFAPIWTEFHVYLDAGPDLSAMGKAADLDQAAEESGSAADVSHLIWQFGSHSLAVLLLSVRESLEVGRTIDFDGLLLLRPGPEASTVHKSRRQWHLQSRPGMDLPDLQAWARVGVCQMVWYEERSSDGSFMSGVEVDTLLGASEAWVDQEGVWG</sequence>
<dbReference type="InterPro" id="IPR052895">
    <property type="entry name" value="HetReg/Transcr_Mod"/>
</dbReference>
<feature type="region of interest" description="Disordered" evidence="1">
    <location>
        <begin position="25"/>
        <end position="94"/>
    </location>
</feature>
<feature type="domain" description="Heterokaryon incompatibility" evidence="3">
    <location>
        <begin position="126"/>
        <end position="282"/>
    </location>
</feature>
<evidence type="ECO:0000256" key="1">
    <source>
        <dbReference type="SAM" id="MobiDB-lite"/>
    </source>
</evidence>
<organism evidence="4 5">
    <name type="scientific">Phialophora macrospora</name>
    <dbReference type="NCBI Taxonomy" id="1851006"/>
    <lineage>
        <taxon>Eukaryota</taxon>
        <taxon>Fungi</taxon>
        <taxon>Dikarya</taxon>
        <taxon>Ascomycota</taxon>
        <taxon>Pezizomycotina</taxon>
        <taxon>Eurotiomycetes</taxon>
        <taxon>Chaetothyriomycetidae</taxon>
        <taxon>Chaetothyriales</taxon>
        <taxon>Herpotrichiellaceae</taxon>
        <taxon>Phialophora</taxon>
    </lineage>
</organism>
<protein>
    <recommendedName>
        <fullName evidence="3">Heterokaryon incompatibility domain-containing protein</fullName>
    </recommendedName>
</protein>
<dbReference type="STRING" id="5601.A0A0D2FEF8"/>
<feature type="compositionally biased region" description="Basic and acidic residues" evidence="1">
    <location>
        <begin position="68"/>
        <end position="94"/>
    </location>
</feature>
<reference evidence="4 5" key="1">
    <citation type="submission" date="2015-01" db="EMBL/GenBank/DDBJ databases">
        <title>The Genome Sequence of Capronia semiimmersa CBS27337.</title>
        <authorList>
            <consortium name="The Broad Institute Genomics Platform"/>
            <person name="Cuomo C."/>
            <person name="de Hoog S."/>
            <person name="Gorbushina A."/>
            <person name="Stielow B."/>
            <person name="Teixiera M."/>
            <person name="Abouelleil A."/>
            <person name="Chapman S.B."/>
            <person name="Priest M."/>
            <person name="Young S.K."/>
            <person name="Wortman J."/>
            <person name="Nusbaum C."/>
            <person name="Birren B."/>
        </authorList>
    </citation>
    <scope>NUCLEOTIDE SEQUENCE [LARGE SCALE GENOMIC DNA]</scope>
    <source>
        <strain evidence="4 5">CBS 27337</strain>
    </source>
</reference>
<evidence type="ECO:0000313" key="5">
    <source>
        <dbReference type="Proteomes" id="UP000054266"/>
    </source>
</evidence>
<dbReference type="PANTHER" id="PTHR24148:SF64">
    <property type="entry name" value="HETEROKARYON INCOMPATIBILITY DOMAIN-CONTAINING PROTEIN"/>
    <property type="match status" value="1"/>
</dbReference>
<accession>A0A0D2FEF8</accession>
<dbReference type="AlphaFoldDB" id="A0A0D2FEF8"/>
<gene>
    <name evidence="4" type="ORF">PV04_05763</name>
</gene>
<feature type="signal peptide" evidence="2">
    <location>
        <begin position="1"/>
        <end position="18"/>
    </location>
</feature>
<keyword evidence="5" id="KW-1185">Reference proteome</keyword>
<dbReference type="Pfam" id="PF06985">
    <property type="entry name" value="HET"/>
    <property type="match status" value="1"/>
</dbReference>
<feature type="chain" id="PRO_5002241858" description="Heterokaryon incompatibility domain-containing protein" evidence="2">
    <location>
        <begin position="19"/>
        <end position="664"/>
    </location>
</feature>
<dbReference type="HOGENOM" id="CLU_025795_0_0_1"/>
<keyword evidence="2" id="KW-0732">Signal</keyword>
<dbReference type="Proteomes" id="UP000054266">
    <property type="component" value="Unassembled WGS sequence"/>
</dbReference>
<name>A0A0D2FEF8_9EURO</name>
<dbReference type="PANTHER" id="PTHR24148">
    <property type="entry name" value="ANKYRIN REPEAT DOMAIN-CONTAINING PROTEIN 39 HOMOLOG-RELATED"/>
    <property type="match status" value="1"/>
</dbReference>